<dbReference type="RefSeq" id="WP_116846779.1">
    <property type="nucleotide sequence ID" value="NZ_QTJU01000002.1"/>
</dbReference>
<sequence length="234" mass="26029">MKKIAAIAAACFTLFQAHAQEITSKTRSINVTGTAELEVVPDEIYVQVELREYNRKNGTKTDINDISNAFLAAAKSMGLTEKEVSVQSYQGWDGNYWLYKKKKEKTPDMKAGVNYWVKVKSVQQMNELVGKLDDEATQNFFIAKVSHSELETYKKQLKVQAIKNAKDKAVYLADALNEKVGGALTINDPEEMNNAPMPRMYAMAASADGGAPAMNVDFKKIKLQFSVNVVFALL</sequence>
<proteinExistence type="predicted"/>
<comment type="caution">
    <text evidence="2">The sequence shown here is derived from an EMBL/GenBank/DDBJ whole genome shotgun (WGS) entry which is preliminary data.</text>
</comment>
<protein>
    <submittedName>
        <fullName evidence="2">DUF541 domain-containing protein</fullName>
    </submittedName>
</protein>
<dbReference type="Pfam" id="PF04402">
    <property type="entry name" value="SIMPL"/>
    <property type="match status" value="1"/>
</dbReference>
<evidence type="ECO:0000313" key="2">
    <source>
        <dbReference type="EMBL" id="RFM28790.1"/>
    </source>
</evidence>
<dbReference type="EMBL" id="QTJU01000002">
    <property type="protein sequence ID" value="RFM28790.1"/>
    <property type="molecule type" value="Genomic_DNA"/>
</dbReference>
<dbReference type="InterPro" id="IPR052022">
    <property type="entry name" value="26kDa_periplasmic_antigen"/>
</dbReference>
<dbReference type="GO" id="GO:0006974">
    <property type="term" value="P:DNA damage response"/>
    <property type="evidence" value="ECO:0007669"/>
    <property type="project" value="TreeGrafter"/>
</dbReference>
<evidence type="ECO:0000256" key="1">
    <source>
        <dbReference type="SAM" id="SignalP"/>
    </source>
</evidence>
<name>A0A3E1NLH4_9BACT</name>
<evidence type="ECO:0000313" key="3">
    <source>
        <dbReference type="Proteomes" id="UP000261284"/>
    </source>
</evidence>
<keyword evidence="1" id="KW-0732">Signal</keyword>
<feature type="chain" id="PRO_5017826954" evidence="1">
    <location>
        <begin position="20"/>
        <end position="234"/>
    </location>
</feature>
<dbReference type="Gene3D" id="3.30.110.170">
    <property type="entry name" value="Protein of unknown function (DUF541), domain 1"/>
    <property type="match status" value="1"/>
</dbReference>
<dbReference type="OrthoDB" id="1242975at2"/>
<dbReference type="PANTHER" id="PTHR34387">
    <property type="entry name" value="SLR1258 PROTEIN"/>
    <property type="match status" value="1"/>
</dbReference>
<dbReference type="Gene3D" id="3.30.70.2970">
    <property type="entry name" value="Protein of unknown function (DUF541), domain 2"/>
    <property type="match status" value="1"/>
</dbReference>
<reference evidence="2 3" key="1">
    <citation type="submission" date="2018-08" db="EMBL/GenBank/DDBJ databases">
        <title>Chitinophagaceae sp. K23C18032701, a novel bacterium isolated from forest soil.</title>
        <authorList>
            <person name="Wang C."/>
        </authorList>
    </citation>
    <scope>NUCLEOTIDE SEQUENCE [LARGE SCALE GENOMIC DNA]</scope>
    <source>
        <strain evidence="2 3">K23C18032701</strain>
    </source>
</reference>
<dbReference type="Proteomes" id="UP000261284">
    <property type="component" value="Unassembled WGS sequence"/>
</dbReference>
<organism evidence="2 3">
    <name type="scientific">Deminuibacter soli</name>
    <dbReference type="NCBI Taxonomy" id="2291815"/>
    <lineage>
        <taxon>Bacteria</taxon>
        <taxon>Pseudomonadati</taxon>
        <taxon>Bacteroidota</taxon>
        <taxon>Chitinophagia</taxon>
        <taxon>Chitinophagales</taxon>
        <taxon>Chitinophagaceae</taxon>
        <taxon>Deminuibacter</taxon>
    </lineage>
</organism>
<feature type="signal peptide" evidence="1">
    <location>
        <begin position="1"/>
        <end position="19"/>
    </location>
</feature>
<dbReference type="AlphaFoldDB" id="A0A3E1NLH4"/>
<accession>A0A3E1NLH4</accession>
<dbReference type="PANTHER" id="PTHR34387:SF1">
    <property type="entry name" value="PERIPLASMIC IMMUNOGENIC PROTEIN"/>
    <property type="match status" value="1"/>
</dbReference>
<gene>
    <name evidence="2" type="ORF">DXN05_08410</name>
</gene>
<keyword evidence="3" id="KW-1185">Reference proteome</keyword>
<dbReference type="InterPro" id="IPR007497">
    <property type="entry name" value="SIMPL/DUF541"/>
</dbReference>